<dbReference type="Gene3D" id="3.40.50.1820">
    <property type="entry name" value="alpha/beta hydrolase"/>
    <property type="match status" value="1"/>
</dbReference>
<protein>
    <submittedName>
        <fullName evidence="2">4626_t:CDS:1</fullName>
    </submittedName>
</protein>
<comment type="caution">
    <text evidence="2">The sequence shown here is derived from an EMBL/GenBank/DDBJ whole genome shotgun (WGS) entry which is preliminary data.</text>
</comment>
<dbReference type="Proteomes" id="UP000789739">
    <property type="component" value="Unassembled WGS sequence"/>
</dbReference>
<dbReference type="EMBL" id="CAJVPI010001747">
    <property type="protein sequence ID" value="CAG8625173.1"/>
    <property type="molecule type" value="Genomic_DNA"/>
</dbReference>
<dbReference type="InterPro" id="IPR029058">
    <property type="entry name" value="AB_hydrolase_fold"/>
</dbReference>
<evidence type="ECO:0000259" key="1">
    <source>
        <dbReference type="Pfam" id="PF02230"/>
    </source>
</evidence>
<accession>A0A9N9GTY3</accession>
<dbReference type="GO" id="GO:0016787">
    <property type="term" value="F:hydrolase activity"/>
    <property type="evidence" value="ECO:0007669"/>
    <property type="project" value="InterPro"/>
</dbReference>
<keyword evidence="3" id="KW-1185">Reference proteome</keyword>
<dbReference type="OrthoDB" id="2418081at2759"/>
<proteinExistence type="predicted"/>
<dbReference type="InterPro" id="IPR003140">
    <property type="entry name" value="PLipase/COase/thioEstase"/>
</dbReference>
<feature type="domain" description="Phospholipase/carboxylesterase/thioesterase" evidence="1">
    <location>
        <begin position="41"/>
        <end position="89"/>
    </location>
</feature>
<dbReference type="AlphaFoldDB" id="A0A9N9GTY3"/>
<organism evidence="2 3">
    <name type="scientific">Paraglomus brasilianum</name>
    <dbReference type="NCBI Taxonomy" id="144538"/>
    <lineage>
        <taxon>Eukaryota</taxon>
        <taxon>Fungi</taxon>
        <taxon>Fungi incertae sedis</taxon>
        <taxon>Mucoromycota</taxon>
        <taxon>Glomeromycotina</taxon>
        <taxon>Glomeromycetes</taxon>
        <taxon>Paraglomerales</taxon>
        <taxon>Paraglomeraceae</taxon>
        <taxon>Paraglomus</taxon>
    </lineage>
</organism>
<name>A0A9N9GTY3_9GLOM</name>
<dbReference type="Pfam" id="PF02230">
    <property type="entry name" value="Abhydrolase_2"/>
    <property type="match status" value="1"/>
</dbReference>
<reference evidence="2" key="1">
    <citation type="submission" date="2021-06" db="EMBL/GenBank/DDBJ databases">
        <authorList>
            <person name="Kallberg Y."/>
            <person name="Tangrot J."/>
            <person name="Rosling A."/>
        </authorList>
    </citation>
    <scope>NUCLEOTIDE SEQUENCE</scope>
    <source>
        <strain evidence="2">BR232B</strain>
    </source>
</reference>
<gene>
    <name evidence="2" type="ORF">PBRASI_LOCUS8936</name>
</gene>
<evidence type="ECO:0000313" key="2">
    <source>
        <dbReference type="EMBL" id="CAG8625173.1"/>
    </source>
</evidence>
<evidence type="ECO:0000313" key="3">
    <source>
        <dbReference type="Proteomes" id="UP000789739"/>
    </source>
</evidence>
<sequence>MWHGSVPAPGGIQVKGWLNVTGDVNKIMNEEDFRELDKIYEEVHLDYPQLMHTVSYVNELVEQEISGGIPAKRIIISGYSSGALSKATAMQNSKLIKVWGMVGKMKM</sequence>